<sequence>MLHMKSSCVVLAVFACTMASAANRFDVCTKDCLGGGITPLTNERALLQAPCFVEVSSSRVDCYSYTSPTSGKCPFGDNSVDCGQAPTTTTAPTTTSTPGPTTTLFVSTLPPTSTAPSDSNATTNNTTPLGQKEDTSTMGNAPYFIGGGVALIALGILVIVLVRKSRRTDHDDDDDLDAHVLHVEQRTKQITNEPAFAVQPSVAYPFTPTGHQNMDYRTKQNSTFHQQRPMPGSPHGGARAANNESFVRSRLPSGLVDPPLRILTVDPPQDYRALEAERGSVTF</sequence>
<accession>A0A024U9J5</accession>
<feature type="region of interest" description="Disordered" evidence="1">
    <location>
        <begin position="110"/>
        <end position="135"/>
    </location>
</feature>
<feature type="compositionally biased region" description="Polar residues" evidence="1">
    <location>
        <begin position="110"/>
        <end position="129"/>
    </location>
</feature>
<dbReference type="RefSeq" id="XP_008868298.1">
    <property type="nucleotide sequence ID" value="XM_008870076.1"/>
</dbReference>
<keyword evidence="3" id="KW-0732">Signal</keyword>
<keyword evidence="2" id="KW-1133">Transmembrane helix</keyword>
<evidence type="ECO:0000256" key="1">
    <source>
        <dbReference type="SAM" id="MobiDB-lite"/>
    </source>
</evidence>
<feature type="transmembrane region" description="Helical" evidence="2">
    <location>
        <begin position="141"/>
        <end position="162"/>
    </location>
</feature>
<proteinExistence type="predicted"/>
<feature type="signal peptide" evidence="3">
    <location>
        <begin position="1"/>
        <end position="22"/>
    </location>
</feature>
<gene>
    <name evidence="4" type="ORF">H310_05378</name>
</gene>
<dbReference type="VEuPathDB" id="FungiDB:H310_05378"/>
<dbReference type="PROSITE" id="PS51257">
    <property type="entry name" value="PROKAR_LIPOPROTEIN"/>
    <property type="match status" value="1"/>
</dbReference>
<reference evidence="4" key="1">
    <citation type="submission" date="2013-12" db="EMBL/GenBank/DDBJ databases">
        <title>The Genome Sequence of Aphanomyces invadans NJM9701.</title>
        <authorList>
            <consortium name="The Broad Institute Genomics Platform"/>
            <person name="Russ C."/>
            <person name="Tyler B."/>
            <person name="van West P."/>
            <person name="Dieguez-Uribeondo J."/>
            <person name="Young S.K."/>
            <person name="Zeng Q."/>
            <person name="Gargeya S."/>
            <person name="Fitzgerald M."/>
            <person name="Abouelleil A."/>
            <person name="Alvarado L."/>
            <person name="Chapman S.B."/>
            <person name="Gainer-Dewar J."/>
            <person name="Goldberg J."/>
            <person name="Griggs A."/>
            <person name="Gujja S."/>
            <person name="Hansen M."/>
            <person name="Howarth C."/>
            <person name="Imamovic A."/>
            <person name="Ireland A."/>
            <person name="Larimer J."/>
            <person name="McCowan C."/>
            <person name="Murphy C."/>
            <person name="Pearson M."/>
            <person name="Poon T.W."/>
            <person name="Priest M."/>
            <person name="Roberts A."/>
            <person name="Saif S."/>
            <person name="Shea T."/>
            <person name="Sykes S."/>
            <person name="Wortman J."/>
            <person name="Nusbaum C."/>
            <person name="Birren B."/>
        </authorList>
    </citation>
    <scope>NUCLEOTIDE SEQUENCE [LARGE SCALE GENOMIC DNA]</scope>
    <source>
        <strain evidence="4">NJM9701</strain>
    </source>
</reference>
<organism evidence="4">
    <name type="scientific">Aphanomyces invadans</name>
    <dbReference type="NCBI Taxonomy" id="157072"/>
    <lineage>
        <taxon>Eukaryota</taxon>
        <taxon>Sar</taxon>
        <taxon>Stramenopiles</taxon>
        <taxon>Oomycota</taxon>
        <taxon>Saprolegniomycetes</taxon>
        <taxon>Saprolegniales</taxon>
        <taxon>Verrucalvaceae</taxon>
        <taxon>Aphanomyces</taxon>
    </lineage>
</organism>
<evidence type="ECO:0000313" key="4">
    <source>
        <dbReference type="EMBL" id="ETW02914.1"/>
    </source>
</evidence>
<evidence type="ECO:0000256" key="3">
    <source>
        <dbReference type="SAM" id="SignalP"/>
    </source>
</evidence>
<name>A0A024U9J5_9STRA</name>
<dbReference type="OrthoDB" id="78517at2759"/>
<keyword evidence="2" id="KW-0812">Transmembrane</keyword>
<protein>
    <submittedName>
        <fullName evidence="4">Uncharacterized protein</fullName>
    </submittedName>
</protein>
<feature type="chain" id="PRO_5001535035" evidence="3">
    <location>
        <begin position="23"/>
        <end position="283"/>
    </location>
</feature>
<dbReference type="STRING" id="157072.A0A024U9J5"/>
<dbReference type="EMBL" id="KI913960">
    <property type="protein sequence ID" value="ETW02914.1"/>
    <property type="molecule type" value="Genomic_DNA"/>
</dbReference>
<dbReference type="GeneID" id="20082428"/>
<dbReference type="AlphaFoldDB" id="A0A024U9J5"/>
<evidence type="ECO:0000256" key="2">
    <source>
        <dbReference type="SAM" id="Phobius"/>
    </source>
</evidence>
<keyword evidence="2" id="KW-0472">Membrane</keyword>